<dbReference type="EMBL" id="FNWU01000001">
    <property type="protein sequence ID" value="SEH39877.1"/>
    <property type="molecule type" value="Genomic_DNA"/>
</dbReference>
<name>A0A1H6HW41_9EURY</name>
<keyword evidence="3" id="KW-1185">Reference proteome</keyword>
<dbReference type="InterPro" id="IPR055940">
    <property type="entry name" value="DUF7518"/>
</dbReference>
<feature type="compositionally biased region" description="Acidic residues" evidence="1">
    <location>
        <begin position="116"/>
        <end position="140"/>
    </location>
</feature>
<feature type="region of interest" description="Disordered" evidence="1">
    <location>
        <begin position="32"/>
        <end position="140"/>
    </location>
</feature>
<dbReference type="Pfam" id="PF24362">
    <property type="entry name" value="DUF7518"/>
    <property type="match status" value="1"/>
</dbReference>
<protein>
    <recommendedName>
        <fullName evidence="4">BZIP transcription factor</fullName>
    </recommendedName>
</protein>
<dbReference type="OrthoDB" id="343134at2157"/>
<dbReference type="AlphaFoldDB" id="A0A1H6HW41"/>
<dbReference type="RefSeq" id="WP_092813966.1">
    <property type="nucleotide sequence ID" value="NZ_FNWU01000001.1"/>
</dbReference>
<feature type="compositionally biased region" description="Basic and acidic residues" evidence="1">
    <location>
        <begin position="76"/>
        <end position="88"/>
    </location>
</feature>
<proteinExistence type="predicted"/>
<gene>
    <name evidence="2" type="ORF">SAMN05192561_101561</name>
</gene>
<dbReference type="STRING" id="1267564.SAMN05192561_101561"/>
<dbReference type="Proteomes" id="UP000199215">
    <property type="component" value="Unassembled WGS sequence"/>
</dbReference>
<feature type="compositionally biased region" description="Low complexity" evidence="1">
    <location>
        <begin position="38"/>
        <end position="50"/>
    </location>
</feature>
<evidence type="ECO:0008006" key="4">
    <source>
        <dbReference type="Google" id="ProtNLM"/>
    </source>
</evidence>
<evidence type="ECO:0000313" key="2">
    <source>
        <dbReference type="EMBL" id="SEH39877.1"/>
    </source>
</evidence>
<evidence type="ECO:0000313" key="3">
    <source>
        <dbReference type="Proteomes" id="UP000199215"/>
    </source>
</evidence>
<reference evidence="2 3" key="1">
    <citation type="submission" date="2016-10" db="EMBL/GenBank/DDBJ databases">
        <authorList>
            <person name="de Groot N.N."/>
        </authorList>
    </citation>
    <scope>NUCLEOTIDE SEQUENCE [LARGE SCALE GENOMIC DNA]</scope>
    <source>
        <strain evidence="2 3">IBRC-M10418</strain>
    </source>
</reference>
<evidence type="ECO:0000256" key="1">
    <source>
        <dbReference type="SAM" id="MobiDB-lite"/>
    </source>
</evidence>
<feature type="compositionally biased region" description="Low complexity" evidence="1">
    <location>
        <begin position="100"/>
        <end position="115"/>
    </location>
</feature>
<accession>A0A1H6HW41</accession>
<organism evidence="2 3">
    <name type="scientific">Halopenitus malekzadehii</name>
    <dbReference type="NCBI Taxonomy" id="1267564"/>
    <lineage>
        <taxon>Archaea</taxon>
        <taxon>Methanobacteriati</taxon>
        <taxon>Methanobacteriota</taxon>
        <taxon>Stenosarchaea group</taxon>
        <taxon>Halobacteria</taxon>
        <taxon>Halobacteriales</taxon>
        <taxon>Haloferacaceae</taxon>
        <taxon>Halopenitus</taxon>
    </lineage>
</organism>
<sequence>MSNRVTELERQVSELQAAVNGLTEELVETKERVRQLEAGDASGSTGATADETSEPAANRSGSDQPGAGPTPEAPEPTERTTKSDDHVNVVEQTESDGDADATAAAAEAAEAAADAAADDVDADTDEDTTGGLEESDIIVA</sequence>